<name>A0A5C8F783_9SPIR</name>
<organism evidence="1 2">
    <name type="scientific">Brachyspira aalborgi</name>
    <dbReference type="NCBI Taxonomy" id="29522"/>
    <lineage>
        <taxon>Bacteria</taxon>
        <taxon>Pseudomonadati</taxon>
        <taxon>Spirochaetota</taxon>
        <taxon>Spirochaetia</taxon>
        <taxon>Brachyspirales</taxon>
        <taxon>Brachyspiraceae</taxon>
        <taxon>Brachyspira</taxon>
    </lineage>
</organism>
<sequence length="183" mass="21364">MREMVDNKKILSIDLKPLKKISIEAALVFVSEVDRFRSIKKSGIKLYDEKKWDINIIYQFNDIGMFELLNINITKRMRSINNYNTNIKFLKFSSGKTANKDSRDKILKALDELVGDIEITGRKHLQRSLGESMTNTAQHAYPEGFVEKSLFKDKKWWVSASIEKDKHILRFSIYDQGKTILEL</sequence>
<evidence type="ECO:0000313" key="2">
    <source>
        <dbReference type="Proteomes" id="UP000324574"/>
    </source>
</evidence>
<dbReference type="AlphaFoldDB" id="A0A5C8F783"/>
<accession>A0A5C8F783</accession>
<gene>
    <name evidence="1" type="ORF">EPJ70_04405</name>
</gene>
<protein>
    <submittedName>
        <fullName evidence="1">Uncharacterized protein</fullName>
    </submittedName>
</protein>
<dbReference type="Proteomes" id="UP000324574">
    <property type="component" value="Unassembled WGS sequence"/>
</dbReference>
<evidence type="ECO:0000313" key="1">
    <source>
        <dbReference type="EMBL" id="TXJ45633.1"/>
    </source>
</evidence>
<reference evidence="1 2" key="1">
    <citation type="journal article" date="1992" name="Lakartidningen">
        <title>[Penicillin V and not amoxicillin is the first choice preparation in acute otitis].</title>
        <authorList>
            <person name="Kamme C."/>
            <person name="Lundgren K."/>
            <person name="Prellner K."/>
        </authorList>
    </citation>
    <scope>NUCLEOTIDE SEQUENCE [LARGE SCALE GENOMIC DNA]</scope>
    <source>
        <strain evidence="1 2">PC3714II</strain>
    </source>
</reference>
<comment type="caution">
    <text evidence="1">The sequence shown here is derived from an EMBL/GenBank/DDBJ whole genome shotgun (WGS) entry which is preliminary data.</text>
</comment>
<proteinExistence type="predicted"/>
<dbReference type="EMBL" id="SAYG01000006">
    <property type="protein sequence ID" value="TXJ45633.1"/>
    <property type="molecule type" value="Genomic_DNA"/>
</dbReference>